<feature type="domain" description="DUF4232" evidence="3">
    <location>
        <begin position="68"/>
        <end position="175"/>
    </location>
</feature>
<gene>
    <name evidence="4" type="ORF">CLV70_14917</name>
</gene>
<organism evidence="4 5">
    <name type="scientific">Pseudosporangium ferrugineum</name>
    <dbReference type="NCBI Taxonomy" id="439699"/>
    <lineage>
        <taxon>Bacteria</taxon>
        <taxon>Bacillati</taxon>
        <taxon>Actinomycetota</taxon>
        <taxon>Actinomycetes</taxon>
        <taxon>Micromonosporales</taxon>
        <taxon>Micromonosporaceae</taxon>
        <taxon>Pseudosporangium</taxon>
    </lineage>
</organism>
<evidence type="ECO:0000313" key="4">
    <source>
        <dbReference type="EMBL" id="PRY17715.1"/>
    </source>
</evidence>
<protein>
    <submittedName>
        <fullName evidence="4">Uncharacterized protein DUF4232</fullName>
    </submittedName>
</protein>
<evidence type="ECO:0000313" key="5">
    <source>
        <dbReference type="Proteomes" id="UP000239209"/>
    </source>
</evidence>
<evidence type="ECO:0000256" key="2">
    <source>
        <dbReference type="SAM" id="SignalP"/>
    </source>
</evidence>
<dbReference type="Proteomes" id="UP000239209">
    <property type="component" value="Unassembled WGS sequence"/>
</dbReference>
<dbReference type="EMBL" id="PVZG01000049">
    <property type="protein sequence ID" value="PRY17715.1"/>
    <property type="molecule type" value="Genomic_DNA"/>
</dbReference>
<feature type="compositionally biased region" description="Low complexity" evidence="1">
    <location>
        <begin position="23"/>
        <end position="35"/>
    </location>
</feature>
<evidence type="ECO:0000256" key="1">
    <source>
        <dbReference type="SAM" id="MobiDB-lite"/>
    </source>
</evidence>
<dbReference type="RefSeq" id="WP_106131472.1">
    <property type="nucleotide sequence ID" value="NZ_PVZG01000049.1"/>
</dbReference>
<accession>A0A2T0R987</accession>
<proteinExistence type="predicted"/>
<comment type="caution">
    <text evidence="4">The sequence shown here is derived from an EMBL/GenBank/DDBJ whole genome shotgun (WGS) entry which is preliminary data.</text>
</comment>
<dbReference type="OrthoDB" id="3480105at2"/>
<sequence>MKKIGLAGTFAVAAALTMTGCATPAASTGSASTGSNQAPSNPKASAPELPAPVSSDSGPANPGDPCTGLDVAIKLGPAAGQRHATLVFTNTGDVDCSISGYSAVTLVGPDVNPYGPRYELPRQKGQTVKIMMKAGDTVTAKLTFLTVSGSDGWTPKMVEVTAPGAAKPTSVAWPDDSVSVLRQDAATHPGTYIGPISPVV</sequence>
<dbReference type="AlphaFoldDB" id="A0A2T0R987"/>
<feature type="signal peptide" evidence="2">
    <location>
        <begin position="1"/>
        <end position="24"/>
    </location>
</feature>
<keyword evidence="5" id="KW-1185">Reference proteome</keyword>
<feature type="region of interest" description="Disordered" evidence="1">
    <location>
        <begin position="23"/>
        <end position="68"/>
    </location>
</feature>
<dbReference type="Pfam" id="PF14016">
    <property type="entry name" value="DUF4232"/>
    <property type="match status" value="1"/>
</dbReference>
<dbReference type="InterPro" id="IPR025326">
    <property type="entry name" value="DUF4232"/>
</dbReference>
<feature type="chain" id="PRO_5039077148" evidence="2">
    <location>
        <begin position="25"/>
        <end position="200"/>
    </location>
</feature>
<reference evidence="4 5" key="1">
    <citation type="submission" date="2018-03" db="EMBL/GenBank/DDBJ databases">
        <title>Genomic Encyclopedia of Archaeal and Bacterial Type Strains, Phase II (KMG-II): from individual species to whole genera.</title>
        <authorList>
            <person name="Goeker M."/>
        </authorList>
    </citation>
    <scope>NUCLEOTIDE SEQUENCE [LARGE SCALE GENOMIC DNA]</scope>
    <source>
        <strain evidence="4 5">DSM 45348</strain>
    </source>
</reference>
<dbReference type="PROSITE" id="PS51257">
    <property type="entry name" value="PROKAR_LIPOPROTEIN"/>
    <property type="match status" value="1"/>
</dbReference>
<keyword evidence="2" id="KW-0732">Signal</keyword>
<name>A0A2T0R987_9ACTN</name>
<evidence type="ECO:0000259" key="3">
    <source>
        <dbReference type="Pfam" id="PF14016"/>
    </source>
</evidence>